<dbReference type="AlphaFoldDB" id="A0A1G7NLA0"/>
<protein>
    <submittedName>
        <fullName evidence="2">Uncharacterized protein</fullName>
    </submittedName>
</protein>
<sequence length="99" mass="10107">MNSAPRCSAHAGGMGDLMLEGPRGASRGEGEGPPQTPPLLGTPSPSHRFATGPSLSPQGRGRYAQTTRTPGMPPRPRSITSVIAHTIASARSGERPGPA</sequence>
<name>A0A1G7NLA0_9SPHN</name>
<evidence type="ECO:0000256" key="1">
    <source>
        <dbReference type="SAM" id="MobiDB-lite"/>
    </source>
</evidence>
<feature type="region of interest" description="Disordered" evidence="1">
    <location>
        <begin position="1"/>
        <end position="79"/>
    </location>
</feature>
<evidence type="ECO:0000313" key="2">
    <source>
        <dbReference type="EMBL" id="SDF74746.1"/>
    </source>
</evidence>
<reference evidence="2 3" key="1">
    <citation type="submission" date="2016-10" db="EMBL/GenBank/DDBJ databases">
        <authorList>
            <person name="Varghese N."/>
            <person name="Submissions S."/>
        </authorList>
    </citation>
    <scope>NUCLEOTIDE SEQUENCE [LARGE SCALE GENOMIC DNA]</scope>
    <source>
        <strain evidence="2 3">S7-754</strain>
    </source>
</reference>
<accession>A0A1G7NLA0</accession>
<keyword evidence="3" id="KW-1185">Reference proteome</keyword>
<proteinExistence type="predicted"/>
<organism evidence="2 3">
    <name type="scientific">Sphingomonas carotinifaciens</name>
    <dbReference type="NCBI Taxonomy" id="1166323"/>
    <lineage>
        <taxon>Bacteria</taxon>
        <taxon>Pseudomonadati</taxon>
        <taxon>Pseudomonadota</taxon>
        <taxon>Alphaproteobacteria</taxon>
        <taxon>Sphingomonadales</taxon>
        <taxon>Sphingomonadaceae</taxon>
        <taxon>Sphingomonas</taxon>
    </lineage>
</organism>
<dbReference type="EMBL" id="FNBI01000005">
    <property type="protein sequence ID" value="SDF74746.1"/>
    <property type="molecule type" value="Genomic_DNA"/>
</dbReference>
<gene>
    <name evidence="2" type="ORF">SAMN05216557_105206</name>
</gene>
<evidence type="ECO:0000313" key="3">
    <source>
        <dbReference type="Proteomes" id="UP000323502"/>
    </source>
</evidence>
<dbReference type="Proteomes" id="UP000323502">
    <property type="component" value="Unassembled WGS sequence"/>
</dbReference>